<dbReference type="RefSeq" id="WP_109625936.1">
    <property type="nucleotide sequence ID" value="NZ_CABJAT010000013.1"/>
</dbReference>
<proteinExistence type="predicted"/>
<comment type="caution">
    <text evidence="2">The sequence shown here is derived from an EMBL/GenBank/DDBJ whole genome shotgun (WGS) entry which is preliminary data.</text>
</comment>
<evidence type="ECO:0000313" key="3">
    <source>
        <dbReference type="Proteomes" id="UP000245412"/>
    </source>
</evidence>
<reference evidence="2 3" key="1">
    <citation type="submission" date="2018-05" db="EMBL/GenBank/DDBJ databases">
        <authorList>
            <person name="Goeker M."/>
            <person name="Huntemann M."/>
            <person name="Clum A."/>
            <person name="Pillay M."/>
            <person name="Palaniappan K."/>
            <person name="Varghese N."/>
            <person name="Mikhailova N."/>
            <person name="Stamatis D."/>
            <person name="Reddy T."/>
            <person name="Daum C."/>
            <person name="Shapiro N."/>
            <person name="Ivanova N."/>
            <person name="Kyrpides N."/>
            <person name="Woyke T."/>
        </authorList>
    </citation>
    <scope>NUCLEOTIDE SEQUENCE [LARGE SCALE GENOMIC DNA]</scope>
    <source>
        <strain evidence="2 3">DSM 26524</strain>
    </source>
</reference>
<gene>
    <name evidence="2" type="ORF">C7383_104246</name>
</gene>
<organism evidence="2 3">
    <name type="scientific">Murimonas intestini</name>
    <dbReference type="NCBI Taxonomy" id="1337051"/>
    <lineage>
        <taxon>Bacteria</taxon>
        <taxon>Bacillati</taxon>
        <taxon>Bacillota</taxon>
        <taxon>Clostridia</taxon>
        <taxon>Lachnospirales</taxon>
        <taxon>Lachnospiraceae</taxon>
        <taxon>Murimonas</taxon>
    </lineage>
</organism>
<dbReference type="AlphaFoldDB" id="A0AB73T611"/>
<dbReference type="Proteomes" id="UP000245412">
    <property type="component" value="Unassembled WGS sequence"/>
</dbReference>
<dbReference type="Pfam" id="PF08821">
    <property type="entry name" value="CGGC"/>
    <property type="match status" value="1"/>
</dbReference>
<dbReference type="SMART" id="SM01078">
    <property type="entry name" value="CGGC"/>
    <property type="match status" value="1"/>
</dbReference>
<protein>
    <submittedName>
        <fullName evidence="2">Metal-binding protein</fullName>
    </submittedName>
</protein>
<evidence type="ECO:0000313" key="2">
    <source>
        <dbReference type="EMBL" id="PWJ76800.1"/>
    </source>
</evidence>
<keyword evidence="3" id="KW-1185">Reference proteome</keyword>
<feature type="domain" description="CGGC" evidence="1">
    <location>
        <begin position="3"/>
        <end position="112"/>
    </location>
</feature>
<dbReference type="InterPro" id="IPR014925">
    <property type="entry name" value="CGGC_dom"/>
</dbReference>
<sequence>MKKIAMLNCLKANEVCTGAACMKAFNEKSRSFERYREEETVVAAFMRCNGCDAHPGEDKGLQEKLDRLVKEGVQAVHAGICTKDRQGEECPVITDILSDIESRGIEVIRGTH</sequence>
<dbReference type="EMBL" id="QGGY01000004">
    <property type="protein sequence ID" value="PWJ76800.1"/>
    <property type="molecule type" value="Genomic_DNA"/>
</dbReference>
<evidence type="ECO:0000259" key="1">
    <source>
        <dbReference type="SMART" id="SM01078"/>
    </source>
</evidence>
<accession>A0AB73T611</accession>
<name>A0AB73T611_9FIRM</name>